<dbReference type="InterPro" id="IPR051803">
    <property type="entry name" value="TA_system_RelE-like_toxin"/>
</dbReference>
<dbReference type="PANTHER" id="PTHR33755">
    <property type="entry name" value="TOXIN PARE1-RELATED"/>
    <property type="match status" value="1"/>
</dbReference>
<evidence type="ECO:0008006" key="5">
    <source>
        <dbReference type="Google" id="ProtNLM"/>
    </source>
</evidence>
<dbReference type="InterPro" id="IPR007712">
    <property type="entry name" value="RelE/ParE_toxin"/>
</dbReference>
<comment type="similarity">
    <text evidence="1">Belongs to the RelE toxin family.</text>
</comment>
<evidence type="ECO:0000313" key="3">
    <source>
        <dbReference type="EMBL" id="MBK1619802.1"/>
    </source>
</evidence>
<comment type="caution">
    <text evidence="3">The sequence shown here is derived from an EMBL/GenBank/DDBJ whole genome shotgun (WGS) entry which is preliminary data.</text>
</comment>
<organism evidence="3 4">
    <name type="scientific">Lamprobacter modestohalophilus</name>
    <dbReference type="NCBI Taxonomy" id="1064514"/>
    <lineage>
        <taxon>Bacteria</taxon>
        <taxon>Pseudomonadati</taxon>
        <taxon>Pseudomonadota</taxon>
        <taxon>Gammaproteobacteria</taxon>
        <taxon>Chromatiales</taxon>
        <taxon>Chromatiaceae</taxon>
        <taxon>Lamprobacter</taxon>
    </lineage>
</organism>
<keyword evidence="4" id="KW-1185">Reference proteome</keyword>
<dbReference type="Gene3D" id="3.30.2310.20">
    <property type="entry name" value="RelE-like"/>
    <property type="match status" value="1"/>
</dbReference>
<dbReference type="EMBL" id="NRRY01000026">
    <property type="protein sequence ID" value="MBK1619802.1"/>
    <property type="molecule type" value="Genomic_DNA"/>
</dbReference>
<dbReference type="PANTHER" id="PTHR33755:SF8">
    <property type="entry name" value="TOXIN PARE2"/>
    <property type="match status" value="1"/>
</dbReference>
<dbReference type="AlphaFoldDB" id="A0A9X1B5M6"/>
<dbReference type="InterPro" id="IPR035093">
    <property type="entry name" value="RelE/ParE_toxin_dom_sf"/>
</dbReference>
<evidence type="ECO:0000256" key="1">
    <source>
        <dbReference type="ARBA" id="ARBA00006226"/>
    </source>
</evidence>
<protein>
    <recommendedName>
        <fullName evidence="5">Type II toxin-antitoxin system RelE/ParE family toxin</fullName>
    </recommendedName>
</protein>
<keyword evidence="2" id="KW-1277">Toxin-antitoxin system</keyword>
<sequence length="97" mass="10992">MTDQLHPDAERDLLDALQFYQQEAGRAVAARFIDAFEQATTLIAENPSLGASTNASRRSFPLRGFPYSVIYRPLETGIRILVVRHQHRHPTHGDARH</sequence>
<name>A0A9X1B5M6_9GAMM</name>
<reference evidence="3 4" key="1">
    <citation type="journal article" date="2020" name="Microorganisms">
        <title>Osmotic Adaptation and Compatible Solute Biosynthesis of Phototrophic Bacteria as Revealed from Genome Analyses.</title>
        <authorList>
            <person name="Imhoff J.F."/>
            <person name="Rahn T."/>
            <person name="Kunzel S."/>
            <person name="Keller A."/>
            <person name="Neulinger S.C."/>
        </authorList>
    </citation>
    <scope>NUCLEOTIDE SEQUENCE [LARGE SCALE GENOMIC DNA]</scope>
    <source>
        <strain evidence="3 4">DSM 25653</strain>
    </source>
</reference>
<gene>
    <name evidence="3" type="ORF">CKO42_15390</name>
</gene>
<proteinExistence type="inferred from homology"/>
<dbReference type="Proteomes" id="UP001138768">
    <property type="component" value="Unassembled WGS sequence"/>
</dbReference>
<evidence type="ECO:0000256" key="2">
    <source>
        <dbReference type="ARBA" id="ARBA00022649"/>
    </source>
</evidence>
<evidence type="ECO:0000313" key="4">
    <source>
        <dbReference type="Proteomes" id="UP001138768"/>
    </source>
</evidence>
<dbReference type="Pfam" id="PF05016">
    <property type="entry name" value="ParE_toxin"/>
    <property type="match status" value="1"/>
</dbReference>
<accession>A0A9X1B5M6</accession>